<protein>
    <submittedName>
        <fullName evidence="4">Circularly permuted type 2 ATP-grasp protein</fullName>
    </submittedName>
</protein>
<evidence type="ECO:0000259" key="2">
    <source>
        <dbReference type="Pfam" id="PF04168"/>
    </source>
</evidence>
<feature type="region of interest" description="Disordered" evidence="1">
    <location>
        <begin position="562"/>
        <end position="586"/>
    </location>
</feature>
<dbReference type="Pfam" id="PF14403">
    <property type="entry name" value="CP_ATPgrasp_2"/>
    <property type="match status" value="1"/>
</dbReference>
<feature type="domain" description="Circularly permuted ATP-grasp type 2" evidence="3">
    <location>
        <begin position="74"/>
        <end position="454"/>
    </location>
</feature>
<dbReference type="Pfam" id="PF04168">
    <property type="entry name" value="Alpha-E"/>
    <property type="match status" value="1"/>
</dbReference>
<gene>
    <name evidence="4" type="ORF">NP064_15585</name>
</gene>
<name>A0ABY5KXD5_9CELL</name>
<feature type="region of interest" description="Disordered" evidence="1">
    <location>
        <begin position="1"/>
        <end position="29"/>
    </location>
</feature>
<feature type="compositionally biased region" description="Low complexity" evidence="1">
    <location>
        <begin position="1"/>
        <end position="21"/>
    </location>
</feature>
<dbReference type="Proteomes" id="UP001316189">
    <property type="component" value="Chromosome"/>
</dbReference>
<feature type="domain" description="DUF403" evidence="2">
    <location>
        <begin position="501"/>
        <end position="842"/>
    </location>
</feature>
<dbReference type="InterPro" id="IPR025841">
    <property type="entry name" value="CP_ATPgrasp_2"/>
</dbReference>
<evidence type="ECO:0000313" key="5">
    <source>
        <dbReference type="Proteomes" id="UP001316189"/>
    </source>
</evidence>
<organism evidence="4 5">
    <name type="scientific">Cellulomonas chengniuliangii</name>
    <dbReference type="NCBI Taxonomy" id="2968084"/>
    <lineage>
        <taxon>Bacteria</taxon>
        <taxon>Bacillati</taxon>
        <taxon>Actinomycetota</taxon>
        <taxon>Actinomycetes</taxon>
        <taxon>Micrococcales</taxon>
        <taxon>Cellulomonadaceae</taxon>
        <taxon>Cellulomonas</taxon>
    </lineage>
</organism>
<dbReference type="PANTHER" id="PTHR34595:SF2">
    <property type="entry name" value="BLR2978 PROTEIN"/>
    <property type="match status" value="1"/>
</dbReference>
<proteinExistence type="predicted"/>
<evidence type="ECO:0000259" key="3">
    <source>
        <dbReference type="Pfam" id="PF14403"/>
    </source>
</evidence>
<reference evidence="4 5" key="1">
    <citation type="submission" date="2022-07" db="EMBL/GenBank/DDBJ databases">
        <title>Novel species in genus cellulomonas.</title>
        <authorList>
            <person name="Ye L."/>
        </authorList>
    </citation>
    <scope>NUCLEOTIDE SEQUENCE [LARGE SCALE GENOMIC DNA]</scope>
    <source>
        <strain evidence="5">zg-Y338</strain>
    </source>
</reference>
<sequence length="872" mass="93718">MTDLLSSPAMPGAAPSAAGGPDWSWLPDASDAPTDGDLARYRAHTARLLADHGVSHGSDDSEHGARDWRLDPVPVVVHEQEWAALDAGLVQRAELLDAVLADLYGPQLLLRDDLLPPAVVLGHPGFLRAAHGLPVRGSRRLVLSATDLSRDPAGAWTVVADRTQTPAGAGYAMEDRRVVARVLAGVYRQAPIQRIGPFFHALRLALREAAPEGVEEPRVVLLTSGPYSTTAFDQAYLASMLGLPMVEGSDLVVRDGRLWAQGVDGAEPVDVVLRRVDDDLCDPLELRADSRLGVPGLVRALRAGSVGVVNPLGSAVLESPGLLAHLPRLAQPVLGQDLALHAPPAYWCGDESARAHVLSRLDRMVMVPTARGATPARGRAVRPAAQFPGQLRGWLLSRAEREDLADRILAHPEQWVGQEPIEPWDAEAGSAQLRTFSVAHRGAYRVMRGGLARVTPAPPPGSAEPSPVAKDVWVVSSEPDNPPDPWVHGDASAQRIPTALSPRTAENLFWMGRYAERAEGAVRALRAAVDRWEDYHRAPGSVGGQALAALLAALDVNEPRAWAGRDPGARGADGEGRDAGRPQAATTDLRTQLLERWRPGTVAWSVRRLAEASAAVRDQLSQDTWLPLASMERALADASGPDPGSVDRAGTSGEAGATGMGPVLDRLLEALVAVAGISAESMVRDAGWRFLDAGRRIERALGVLESLDRTVTTRRSDDVDSLVVESVLLTHESILTYRRRNQSRASVPTVLDLLLADGSNPRSLAFQLERLREDLAAVPTPPGASESLDQCARLLQDLADLVTEVDTTAVTLPSADGRRDRLTDVLESMRWRLRAVAEELNRVCFTHPTPSRSYAEAWGSSRIDHEAPEPGR</sequence>
<accession>A0ABY5KXD5</accession>
<dbReference type="InterPro" id="IPR007296">
    <property type="entry name" value="DUF403"/>
</dbReference>
<dbReference type="Gene3D" id="3.40.50.11290">
    <property type="match status" value="1"/>
</dbReference>
<evidence type="ECO:0000313" key="4">
    <source>
        <dbReference type="EMBL" id="UUI75170.1"/>
    </source>
</evidence>
<keyword evidence="5" id="KW-1185">Reference proteome</keyword>
<dbReference type="EMBL" id="CP101988">
    <property type="protein sequence ID" value="UUI75170.1"/>
    <property type="molecule type" value="Genomic_DNA"/>
</dbReference>
<dbReference type="PANTHER" id="PTHR34595">
    <property type="entry name" value="BLR5612 PROTEIN"/>
    <property type="match status" value="1"/>
</dbReference>
<dbReference type="SUPFAM" id="SSF56059">
    <property type="entry name" value="Glutathione synthetase ATP-binding domain-like"/>
    <property type="match status" value="1"/>
</dbReference>
<feature type="region of interest" description="Disordered" evidence="1">
    <location>
        <begin position="636"/>
        <end position="657"/>
    </location>
</feature>
<dbReference type="RefSeq" id="WP_227569936.1">
    <property type="nucleotide sequence ID" value="NZ_CP101988.1"/>
</dbReference>
<dbReference type="InterPro" id="IPR051680">
    <property type="entry name" value="ATP-dep_Glu-Cys_Ligase-2"/>
</dbReference>
<evidence type="ECO:0000256" key="1">
    <source>
        <dbReference type="SAM" id="MobiDB-lite"/>
    </source>
</evidence>